<reference evidence="4 5" key="1">
    <citation type="submission" date="2020-10" db="EMBL/GenBank/DDBJ databases">
        <title>Complete genome sequence of Paludibaculum fermentans P105T, a facultatively anaerobic acidobacterium capable of dissimilatory Fe(III) reduction.</title>
        <authorList>
            <person name="Dedysh S.N."/>
            <person name="Beletsky A.V."/>
            <person name="Kulichevskaya I.S."/>
            <person name="Mardanov A.V."/>
            <person name="Ravin N.V."/>
        </authorList>
    </citation>
    <scope>NUCLEOTIDE SEQUENCE [LARGE SCALE GENOMIC DNA]</scope>
    <source>
        <strain evidence="4 5">P105</strain>
    </source>
</reference>
<dbReference type="Proteomes" id="UP000593892">
    <property type="component" value="Chromosome"/>
</dbReference>
<name>A0A7S7NJW0_PALFE</name>
<evidence type="ECO:0000256" key="1">
    <source>
        <dbReference type="ARBA" id="ARBA00007613"/>
    </source>
</evidence>
<gene>
    <name evidence="4" type="ORF">IRI77_19165</name>
</gene>
<evidence type="ECO:0000313" key="4">
    <source>
        <dbReference type="EMBL" id="QOY84978.1"/>
    </source>
</evidence>
<protein>
    <submittedName>
        <fullName evidence="4">TolC family protein</fullName>
    </submittedName>
</protein>
<dbReference type="AlphaFoldDB" id="A0A7S7NJW0"/>
<dbReference type="Gene3D" id="1.20.1600.10">
    <property type="entry name" value="Outer membrane efflux proteins (OEP)"/>
    <property type="match status" value="1"/>
</dbReference>
<evidence type="ECO:0000313" key="5">
    <source>
        <dbReference type="Proteomes" id="UP000593892"/>
    </source>
</evidence>
<sequence>MKATIGIVCCSAFLGLTALAQGQALPAPGQPAPAALTIDQAVDEALRNNLDLMAEKQNVPVAKAREITAALRPNPTLIFNWDYLDWLRRGLTPQNSAGPSEFSPQFNYTWERGGKRERRIDLATAVTSVAELRLLDTMRQLGLAVRLACVDFLLARENVDLAQQNLKVFNDIVRVNEAKVNAGDLAGVELIRTRVAQQQLQNAVAQANLKLQTARNTIQQLLGRNSKMADFEVTGSLRSDDMVMVLEEMKKQALAQRPDLMATRKDTDRAKADANLQQAIGKPDVTTGLLYHNQYGYSNGRTFGVMVSMPLPVYDRNQGEIARAQREMTQTQYRAKALENAISTEVENSWQQYSTAKGLLDRIRGELLNQARQVRDITEFSYRRGEASLLEFLDAERTYNDTMQSYNDARADYTRSLFLIDAVTGKSVNP</sequence>
<keyword evidence="3" id="KW-0732">Signal</keyword>
<dbReference type="PANTHER" id="PTHR30203:SF24">
    <property type="entry name" value="BLR4935 PROTEIN"/>
    <property type="match status" value="1"/>
</dbReference>
<dbReference type="EMBL" id="CP063849">
    <property type="protein sequence ID" value="QOY84978.1"/>
    <property type="molecule type" value="Genomic_DNA"/>
</dbReference>
<keyword evidence="5" id="KW-1185">Reference proteome</keyword>
<accession>A0A7S7NJW0</accession>
<dbReference type="Pfam" id="PF02321">
    <property type="entry name" value="OEP"/>
    <property type="match status" value="2"/>
</dbReference>
<evidence type="ECO:0000256" key="2">
    <source>
        <dbReference type="SAM" id="Coils"/>
    </source>
</evidence>
<dbReference type="PANTHER" id="PTHR30203">
    <property type="entry name" value="OUTER MEMBRANE CATION EFFLUX PROTEIN"/>
    <property type="match status" value="1"/>
</dbReference>
<proteinExistence type="inferred from homology"/>
<dbReference type="SUPFAM" id="SSF56954">
    <property type="entry name" value="Outer membrane efflux proteins (OEP)"/>
    <property type="match status" value="1"/>
</dbReference>
<organism evidence="4 5">
    <name type="scientific">Paludibaculum fermentans</name>
    <dbReference type="NCBI Taxonomy" id="1473598"/>
    <lineage>
        <taxon>Bacteria</taxon>
        <taxon>Pseudomonadati</taxon>
        <taxon>Acidobacteriota</taxon>
        <taxon>Terriglobia</taxon>
        <taxon>Bryobacterales</taxon>
        <taxon>Bryobacteraceae</taxon>
        <taxon>Paludibaculum</taxon>
    </lineage>
</organism>
<dbReference type="GO" id="GO:0015562">
    <property type="term" value="F:efflux transmembrane transporter activity"/>
    <property type="evidence" value="ECO:0007669"/>
    <property type="project" value="InterPro"/>
</dbReference>
<dbReference type="RefSeq" id="WP_194446648.1">
    <property type="nucleotide sequence ID" value="NZ_CP063849.1"/>
</dbReference>
<comment type="similarity">
    <text evidence="1">Belongs to the outer membrane factor (OMF) (TC 1.B.17) family.</text>
</comment>
<dbReference type="KEGG" id="pfer:IRI77_19165"/>
<dbReference type="InterPro" id="IPR010131">
    <property type="entry name" value="MdtP/NodT-like"/>
</dbReference>
<keyword evidence="2" id="KW-0175">Coiled coil</keyword>
<feature type="signal peptide" evidence="3">
    <location>
        <begin position="1"/>
        <end position="20"/>
    </location>
</feature>
<feature type="chain" id="PRO_5032568261" evidence="3">
    <location>
        <begin position="21"/>
        <end position="430"/>
    </location>
</feature>
<evidence type="ECO:0000256" key="3">
    <source>
        <dbReference type="SAM" id="SignalP"/>
    </source>
</evidence>
<feature type="coiled-coil region" evidence="2">
    <location>
        <begin position="197"/>
        <end position="224"/>
    </location>
</feature>
<dbReference type="InterPro" id="IPR003423">
    <property type="entry name" value="OMP_efflux"/>
</dbReference>